<accession>A0A7C3MK66</accession>
<keyword evidence="6" id="KW-0547">Nucleotide-binding</keyword>
<dbReference type="InterPro" id="IPR003439">
    <property type="entry name" value="ABC_transporter-like_ATP-bd"/>
</dbReference>
<dbReference type="SMART" id="SM00382">
    <property type="entry name" value="AAA"/>
    <property type="match status" value="1"/>
</dbReference>
<gene>
    <name evidence="11" type="ORF">ENW00_07720</name>
</gene>
<dbReference type="InterPro" id="IPR017871">
    <property type="entry name" value="ABC_transporter-like_CS"/>
</dbReference>
<feature type="domain" description="ABC transporter" evidence="10">
    <location>
        <begin position="8"/>
        <end position="233"/>
    </location>
</feature>
<proteinExistence type="inferred from homology"/>
<reference evidence="11" key="1">
    <citation type="journal article" date="2020" name="mSystems">
        <title>Genome- and Community-Level Interaction Insights into Carbon Utilization and Element Cycling Functions of Hydrothermarchaeota in Hydrothermal Sediment.</title>
        <authorList>
            <person name="Zhou Z."/>
            <person name="Liu Y."/>
            <person name="Xu W."/>
            <person name="Pan J."/>
            <person name="Luo Z.H."/>
            <person name="Li M."/>
        </authorList>
    </citation>
    <scope>NUCLEOTIDE SEQUENCE [LARGE SCALE GENOMIC DNA]</scope>
    <source>
        <strain evidence="11">SpSt-81</strain>
    </source>
</reference>
<dbReference type="InterPro" id="IPR050763">
    <property type="entry name" value="ABC_transporter_ATP-binding"/>
</dbReference>
<dbReference type="PROSITE" id="PS00211">
    <property type="entry name" value="ABC_TRANSPORTER_1"/>
    <property type="match status" value="1"/>
</dbReference>
<evidence type="ECO:0000313" key="11">
    <source>
        <dbReference type="EMBL" id="HFX14013.1"/>
    </source>
</evidence>
<evidence type="ECO:0000256" key="4">
    <source>
        <dbReference type="ARBA" id="ARBA00022458"/>
    </source>
</evidence>
<dbReference type="InterPro" id="IPR003593">
    <property type="entry name" value="AAA+_ATPase"/>
</dbReference>
<evidence type="ECO:0000256" key="5">
    <source>
        <dbReference type="ARBA" id="ARBA00022475"/>
    </source>
</evidence>
<dbReference type="PANTHER" id="PTHR42711">
    <property type="entry name" value="ABC TRANSPORTER ATP-BINDING PROTEIN"/>
    <property type="match status" value="1"/>
</dbReference>
<dbReference type="GO" id="GO:0016887">
    <property type="term" value="F:ATP hydrolysis activity"/>
    <property type="evidence" value="ECO:0007669"/>
    <property type="project" value="InterPro"/>
</dbReference>
<comment type="similarity">
    <text evidence="2">Belongs to the ABC transporter superfamily.</text>
</comment>
<dbReference type="AlphaFoldDB" id="A0A7C3MK66"/>
<keyword evidence="9" id="KW-0472">Membrane</keyword>
<evidence type="ECO:0000256" key="7">
    <source>
        <dbReference type="ARBA" id="ARBA00022840"/>
    </source>
</evidence>
<dbReference type="SUPFAM" id="SSF52540">
    <property type="entry name" value="P-loop containing nucleoside triphosphate hydrolases"/>
    <property type="match status" value="1"/>
</dbReference>
<dbReference type="PROSITE" id="PS50893">
    <property type="entry name" value="ABC_TRANSPORTER_2"/>
    <property type="match status" value="1"/>
</dbReference>
<dbReference type="EMBL" id="DTIN01000033">
    <property type="protein sequence ID" value="HFX14013.1"/>
    <property type="molecule type" value="Genomic_DNA"/>
</dbReference>
<evidence type="ECO:0000256" key="8">
    <source>
        <dbReference type="ARBA" id="ARBA00022967"/>
    </source>
</evidence>
<dbReference type="PANTHER" id="PTHR42711:SF5">
    <property type="entry name" value="ABC TRANSPORTER ATP-BINDING PROTEIN NATA"/>
    <property type="match status" value="1"/>
</dbReference>
<evidence type="ECO:0000256" key="6">
    <source>
        <dbReference type="ARBA" id="ARBA00022741"/>
    </source>
</evidence>
<evidence type="ECO:0000256" key="9">
    <source>
        <dbReference type="ARBA" id="ARBA00023136"/>
    </source>
</evidence>
<evidence type="ECO:0000256" key="1">
    <source>
        <dbReference type="ARBA" id="ARBA00004236"/>
    </source>
</evidence>
<protein>
    <submittedName>
        <fullName evidence="11">ABC transporter ATP-binding protein</fullName>
    </submittedName>
</protein>
<organism evidence="11">
    <name type="scientific">Dictyoglomus thermophilum</name>
    <dbReference type="NCBI Taxonomy" id="14"/>
    <lineage>
        <taxon>Bacteria</taxon>
        <taxon>Pseudomonadati</taxon>
        <taxon>Dictyoglomota</taxon>
        <taxon>Dictyoglomia</taxon>
        <taxon>Dictyoglomales</taxon>
        <taxon>Dictyoglomaceae</taxon>
        <taxon>Dictyoglomus</taxon>
    </lineage>
</organism>
<comment type="caution">
    <text evidence="11">The sequence shown here is derived from an EMBL/GenBank/DDBJ whole genome shotgun (WGS) entry which is preliminary data.</text>
</comment>
<keyword evidence="3" id="KW-0813">Transport</keyword>
<evidence type="ECO:0000259" key="10">
    <source>
        <dbReference type="PROSITE" id="PS50893"/>
    </source>
</evidence>
<keyword evidence="7 11" id="KW-0067">ATP-binding</keyword>
<dbReference type="Gene3D" id="3.40.50.300">
    <property type="entry name" value="P-loop containing nucleotide triphosphate hydrolases"/>
    <property type="match status" value="1"/>
</dbReference>
<dbReference type="GO" id="GO:0005886">
    <property type="term" value="C:plasma membrane"/>
    <property type="evidence" value="ECO:0007669"/>
    <property type="project" value="UniProtKB-SubCell"/>
</dbReference>
<dbReference type="FunFam" id="3.40.50.300:FF:000589">
    <property type="entry name" value="ABC transporter, ATP-binding subunit"/>
    <property type="match status" value="1"/>
</dbReference>
<keyword evidence="8" id="KW-1278">Translocase</keyword>
<dbReference type="GO" id="GO:0005524">
    <property type="term" value="F:ATP binding"/>
    <property type="evidence" value="ECO:0007669"/>
    <property type="project" value="UniProtKB-KW"/>
</dbReference>
<keyword evidence="5" id="KW-1003">Cell membrane</keyword>
<sequence>MNSHKFLVEVEDLRKYYGNVKAVDGVSFKIKQGSIFTLLGPNGAGKTTTLEIIEGLRTPDSGKITIFGRQVDRIGREEKELIGVSLQETNLISHLTVRETLSMFRSFYKRGLKVDDVLDFVNLKEKEKSYVEKLSGGQRQRLAIGLAIINDPLLLFLDEPTTGLDPQARRSVWDLLLDLKKKGKTIVLTTHYMEEAEFLADWVCIMDHGKIIAEGTPEDLIRSIGGESVIEVDIEENHSFLEDLNNMGLNYVFNSKNKRLVIKTNNVLEAIENLLKIAKGKGIKVRNETIRQPNLEDVFLTLTGRQLREE</sequence>
<dbReference type="Pfam" id="PF00005">
    <property type="entry name" value="ABC_tran"/>
    <property type="match status" value="1"/>
</dbReference>
<keyword evidence="4" id="KW-0536">Nodulation</keyword>
<evidence type="ECO:0000256" key="3">
    <source>
        <dbReference type="ARBA" id="ARBA00022448"/>
    </source>
</evidence>
<comment type="subcellular location">
    <subcellularLocation>
        <location evidence="1">Cell membrane</location>
    </subcellularLocation>
</comment>
<name>A0A7C3MK66_DICTH</name>
<dbReference type="InterPro" id="IPR027417">
    <property type="entry name" value="P-loop_NTPase"/>
</dbReference>
<evidence type="ECO:0000256" key="2">
    <source>
        <dbReference type="ARBA" id="ARBA00005417"/>
    </source>
</evidence>